<proteinExistence type="predicted"/>
<dbReference type="OrthoDB" id="9811869at2"/>
<name>A0A212ASI8_9RHOB</name>
<comment type="caution">
    <text evidence="1">The sequence shown here is derived from an EMBL/GenBank/DDBJ whole genome shotgun (WGS) entry which is preliminary data.</text>
</comment>
<reference evidence="1 2" key="1">
    <citation type="submission" date="2016-11" db="EMBL/GenBank/DDBJ databases">
        <title>Comparison of Traditional DNA-DNA Hybridization with In Silico Genomic Analysis.</title>
        <authorList>
            <person name="Nicholson A.C."/>
            <person name="Sammons S."/>
            <person name="Humrighouse B.W."/>
            <person name="Graziano J."/>
            <person name="Lasker B."/>
            <person name="Whitney A.M."/>
            <person name="Mcquiston J.R."/>
        </authorList>
    </citation>
    <scope>NUCLEOTIDE SEQUENCE [LARGE SCALE GENOMIC DNA]</scope>
    <source>
        <strain evidence="1 2">H2381</strain>
    </source>
</reference>
<dbReference type="RefSeq" id="WP_088233559.1">
    <property type="nucleotide sequence ID" value="NZ_CALUEG010000013.1"/>
</dbReference>
<protein>
    <submittedName>
        <fullName evidence="1">Uncharacterized protein</fullName>
    </submittedName>
</protein>
<dbReference type="Proteomes" id="UP000196640">
    <property type="component" value="Unassembled WGS sequence"/>
</dbReference>
<evidence type="ECO:0000313" key="1">
    <source>
        <dbReference type="EMBL" id="OWJ84346.1"/>
    </source>
</evidence>
<gene>
    <name evidence="1" type="ORF">CDV52_08205</name>
</gene>
<dbReference type="AlphaFoldDB" id="A0A212ASI8"/>
<dbReference type="EMBL" id="NIPX01000008">
    <property type="protein sequence ID" value="OWJ84346.1"/>
    <property type="molecule type" value="Genomic_DNA"/>
</dbReference>
<sequence>MPNLVTSLDSALAAIKTLNGSLHEHPELADRLGQAHAFYVLEEEDGPSFGFSKFVGYNGLTPDDYLRDYKSLDGRNTEHALSKWFEELRFGSPAYEDLFQKLSEWLGTFGKRPRGGEAQKVRLMVVRPEFREMASDQGEDRRLLQLMLAVADMLPANQRLELRAAL</sequence>
<accession>A0A212ASI8</accession>
<organism evidence="1 2">
    <name type="scientific">Haematobacter missouriensis</name>
    <dbReference type="NCBI Taxonomy" id="366616"/>
    <lineage>
        <taxon>Bacteria</taxon>
        <taxon>Pseudomonadati</taxon>
        <taxon>Pseudomonadota</taxon>
        <taxon>Alphaproteobacteria</taxon>
        <taxon>Rhodobacterales</taxon>
        <taxon>Paracoccaceae</taxon>
        <taxon>Haematobacter</taxon>
    </lineage>
</organism>
<evidence type="ECO:0000313" key="2">
    <source>
        <dbReference type="Proteomes" id="UP000196640"/>
    </source>
</evidence>